<dbReference type="InterPro" id="IPR057588">
    <property type="entry name" value="NWD1/2-like_WH"/>
</dbReference>
<dbReference type="Proteomes" id="UP000659654">
    <property type="component" value="Unassembled WGS sequence"/>
</dbReference>
<dbReference type="Pfam" id="PF25469">
    <property type="entry name" value="WHD_NWD1"/>
    <property type="match status" value="1"/>
</dbReference>
<organism evidence="8 9">
    <name type="scientific">Bursaphelenchus xylophilus</name>
    <name type="common">Pinewood nematode worm</name>
    <name type="synonym">Aphelenchoides xylophilus</name>
    <dbReference type="NCBI Taxonomy" id="6326"/>
    <lineage>
        <taxon>Eukaryota</taxon>
        <taxon>Metazoa</taxon>
        <taxon>Ecdysozoa</taxon>
        <taxon>Nematoda</taxon>
        <taxon>Chromadorea</taxon>
        <taxon>Rhabditida</taxon>
        <taxon>Tylenchina</taxon>
        <taxon>Tylenchomorpha</taxon>
        <taxon>Aphelenchoidea</taxon>
        <taxon>Aphelenchoididae</taxon>
        <taxon>Bursaphelenchus</taxon>
    </lineage>
</organism>
<dbReference type="Gene3D" id="1.25.40.370">
    <property type="match status" value="1"/>
</dbReference>
<feature type="region of interest" description="Disordered" evidence="4">
    <location>
        <begin position="1"/>
        <end position="92"/>
    </location>
</feature>
<evidence type="ECO:0000259" key="7">
    <source>
        <dbReference type="Pfam" id="PF25469"/>
    </source>
</evidence>
<comment type="caution">
    <text evidence="8">The sequence shown here is derived from an EMBL/GenBank/DDBJ whole genome shotgun (WGS) entry which is preliminary data.</text>
</comment>
<dbReference type="Gene3D" id="3.40.50.300">
    <property type="entry name" value="P-loop containing nucleotide triphosphate hydrolases"/>
    <property type="match status" value="1"/>
</dbReference>
<dbReference type="EMBL" id="CAJFCV020000005">
    <property type="protein sequence ID" value="CAG9122991.1"/>
    <property type="molecule type" value="Genomic_DNA"/>
</dbReference>
<evidence type="ECO:0000256" key="2">
    <source>
        <dbReference type="ARBA" id="ARBA00022737"/>
    </source>
</evidence>
<dbReference type="InterPro" id="IPR019775">
    <property type="entry name" value="WD40_repeat_CS"/>
</dbReference>
<dbReference type="Pfam" id="PF00400">
    <property type="entry name" value="WD40"/>
    <property type="match status" value="1"/>
</dbReference>
<dbReference type="InterPro" id="IPR056534">
    <property type="entry name" value="Beta-prop_NWD2_C"/>
</dbReference>
<feature type="compositionally biased region" description="Basic residues" evidence="4">
    <location>
        <begin position="31"/>
        <end position="40"/>
    </location>
</feature>
<feature type="compositionally biased region" description="Low complexity" evidence="4">
    <location>
        <begin position="56"/>
        <end position="67"/>
    </location>
</feature>
<evidence type="ECO:0000313" key="9">
    <source>
        <dbReference type="Proteomes" id="UP000659654"/>
    </source>
</evidence>
<protein>
    <submittedName>
        <fullName evidence="8">(pine wood nematode) hypothetical protein</fullName>
    </submittedName>
</protein>
<dbReference type="Pfam" id="PF05729">
    <property type="entry name" value="NACHT"/>
    <property type="match status" value="1"/>
</dbReference>
<dbReference type="Gene3D" id="2.130.10.10">
    <property type="entry name" value="YVTN repeat-like/Quinoprotein amine dehydrogenase"/>
    <property type="match status" value="2"/>
</dbReference>
<evidence type="ECO:0000256" key="3">
    <source>
        <dbReference type="PROSITE-ProRule" id="PRU00221"/>
    </source>
</evidence>
<dbReference type="OrthoDB" id="2325716at2759"/>
<dbReference type="InterPro" id="IPR027417">
    <property type="entry name" value="P-loop_NTPase"/>
</dbReference>
<proteinExistence type="predicted"/>
<dbReference type="InterPro" id="IPR007111">
    <property type="entry name" value="NACHT_NTPase"/>
</dbReference>
<dbReference type="PANTHER" id="PTHR19871:SF14">
    <property type="entry name" value="DUF4062 DOMAIN-CONTAINING PROTEIN"/>
    <property type="match status" value="1"/>
</dbReference>
<accession>A0A811LWM2</accession>
<feature type="domain" description="NACHT" evidence="5">
    <location>
        <begin position="475"/>
        <end position="636"/>
    </location>
</feature>
<dbReference type="SUPFAM" id="SSF50978">
    <property type="entry name" value="WD40 repeat-like"/>
    <property type="match status" value="1"/>
</dbReference>
<keyword evidence="9" id="KW-1185">Reference proteome</keyword>
<gene>
    <name evidence="8" type="ORF">BXYJ_LOCUS11789</name>
</gene>
<dbReference type="SUPFAM" id="SSF52540">
    <property type="entry name" value="P-loop containing nucleoside triphosphate hydrolases"/>
    <property type="match status" value="1"/>
</dbReference>
<dbReference type="PROSITE" id="PS50082">
    <property type="entry name" value="WD_REPEATS_2"/>
    <property type="match status" value="1"/>
</dbReference>
<feature type="repeat" description="WD" evidence="3">
    <location>
        <begin position="1298"/>
        <end position="1335"/>
    </location>
</feature>
<dbReference type="PANTHER" id="PTHR19871">
    <property type="entry name" value="BETA TRANSDUCIN-RELATED PROTEIN"/>
    <property type="match status" value="1"/>
</dbReference>
<dbReference type="InterPro" id="IPR015943">
    <property type="entry name" value="WD40/YVTN_repeat-like_dom_sf"/>
</dbReference>
<evidence type="ECO:0000313" key="8">
    <source>
        <dbReference type="EMBL" id="CAD5231693.1"/>
    </source>
</evidence>
<feature type="domain" description="NWD1/2-like winged helix-turn-helix" evidence="7">
    <location>
        <begin position="654"/>
        <end position="769"/>
    </location>
</feature>
<feature type="domain" description="NWD2 C-terminal beta-propeller" evidence="6">
    <location>
        <begin position="1341"/>
        <end position="1512"/>
    </location>
</feature>
<feature type="compositionally biased region" description="Basic and acidic residues" evidence="4">
    <location>
        <begin position="79"/>
        <end position="91"/>
    </location>
</feature>
<dbReference type="Pfam" id="PF23586">
    <property type="entry name" value="Beta-prop_NWD2_C"/>
    <property type="match status" value="1"/>
</dbReference>
<keyword evidence="2" id="KW-0677">Repeat</keyword>
<evidence type="ECO:0000259" key="6">
    <source>
        <dbReference type="Pfam" id="PF23586"/>
    </source>
</evidence>
<reference evidence="8" key="1">
    <citation type="submission" date="2020-09" db="EMBL/GenBank/DDBJ databases">
        <authorList>
            <person name="Kikuchi T."/>
        </authorList>
    </citation>
    <scope>NUCLEOTIDE SEQUENCE</scope>
    <source>
        <strain evidence="8">Ka4C1</strain>
    </source>
</reference>
<evidence type="ECO:0000256" key="4">
    <source>
        <dbReference type="SAM" id="MobiDB-lite"/>
    </source>
</evidence>
<dbReference type="EMBL" id="CAJFDI010000005">
    <property type="protein sequence ID" value="CAD5231693.1"/>
    <property type="molecule type" value="Genomic_DNA"/>
</dbReference>
<name>A0A811LWM2_BURXY</name>
<dbReference type="InterPro" id="IPR001680">
    <property type="entry name" value="WD40_rpt"/>
</dbReference>
<dbReference type="InterPro" id="IPR036322">
    <property type="entry name" value="WD40_repeat_dom_sf"/>
</dbReference>
<evidence type="ECO:0000256" key="1">
    <source>
        <dbReference type="ARBA" id="ARBA00022574"/>
    </source>
</evidence>
<dbReference type="SMART" id="SM00320">
    <property type="entry name" value="WD40"/>
    <property type="match status" value="3"/>
</dbReference>
<dbReference type="InterPro" id="IPR052752">
    <property type="entry name" value="NACHT-WD_repeat"/>
</dbReference>
<dbReference type="PROSITE" id="PS00678">
    <property type="entry name" value="WD_REPEATS_1"/>
    <property type="match status" value="1"/>
</dbReference>
<keyword evidence="1 3" id="KW-0853">WD repeat</keyword>
<sequence length="1522" mass="174320">METSHATVKKKRYHRSQPPASKPSKDAPTSHKQRTRKLSTKRVLADKTDVLTNRQPLRSSRSAISSRRPSEPPSTRNTNHSDDSKENKPPDGRVLAVFNRVFSGEFYEIPSPLSKLVRVFTSSTFTDTMVERNALMEEVYPALKRYCRETHGLDFQVVDMRWGVRDEATDDHMTTNLCINEIHNCQRLSMGPNFVVFLCQKYGYRPIPSQILASELDLLKQVLKDNHEDVSVLDLWYVQDSNAVPAQYILQPISSILVNFNNKRIPKLQEQDAKSWWEVEARMQNLLRKGAKTCLDKSMFTADQMHNYYMSVTEREVINGILNAENPNEHCLCYVRVIKNINLNQAGTASKFIDLLHKQINQEAQALLENLRDQRVPAVLRPQNIRKSCVEWAGREGMDPRVHADYLKEFLSDFYTSITSMVDAAMRKHAMYRDLFFAEVLQHMWNGIQGSNIFGREKELTGAKSYITTNNNYPLIFFGEHGCGKTSIMAKVATESRKWLTSSESDSMPVIILRFLGTSPDSSSIGPLLVSVCEQIAYNYNPALRKTAPTELSKLFQHFKKMTTLAAKNKPLIIILDSLDLLSKMDGTDELLWFPPSLPPYVKLIVSFSSGTGIEMTMRRLVEKEDQYILVPPLGPQLGKWKSYSKPQDVVLFKSVQQSIHALFDRTESQHGKLLVSHALSYITAAKSGISDSELEDLISLDDKVLDDIYQYHLPPVRRIPPLLWSRIRADLPGYLSERAADGVIVLNWYHEQFRTAANERYFKNLNHLQNTHSAIADYFLGIWGGVPKPYQYTDLQKQRFGVVENEGLADRKVPKQPNLFKNKEGDKVRYNSRKLNELPYHLLRSRRLKELFNLCLFNFEFLQAKMCCFPLQGVILDFEDAIAKSEDPEATRQLTLVVDGLRLSASLLSRYPWMFAFEITGRLLPLVGDNNDIKNLLIGCDLESHEFNCFMPANHCFHSPGGPLKYSMEEHPFAVFGMALSSDQKMLASVSNQLIVWDVHTGDLTRVINPGIEGIFLGMDLSKDDKYVAAFSNNNTVSIMSLITGDHINIDPDGMEGQMEIGKVVFTEDDKILFWSTSQYYLYDVDGKLLHRERLDPQMGKKNLIEVFYKERKSVRFLTWSGDKDDWNVTMVGREENKLLTPFKFAASLAFFDSRFVTGIMCVEDENHPQEVEPFYKLVTFEVASGEVRVKKTIIDKLEEKTNAIFYCKGNKTSEGEGGQTNWMIGVTVEGYLLCENLLPEKLITLKLPGDVRNIPIKPMHTTSAVVFSCNDTFFVSGVRKNFYIFNIASQQLVRVVEAHFGRILSLKSMSKHNYNLLISSSIDRSIKIWNMENIFEKSFSVVNMDQSVEKILIPQQKQFLALIQTRKYLSLWNIRSHTFICQLVTNQFGSMLTDSMITSDGKLVICIESDQLLVWDLKTQSVSLRMPAQQSYQLLFLYHEKYIGVLYKHVETNEQKICRLIVYRLVDLSVYYTYEFNCKQFRDAVVLSDTVSIVLVAIAKGHEQLQILNITERAVKVKFR</sequence>
<evidence type="ECO:0000259" key="5">
    <source>
        <dbReference type="Pfam" id="PF05729"/>
    </source>
</evidence>
<dbReference type="Proteomes" id="UP000582659">
    <property type="component" value="Unassembled WGS sequence"/>
</dbReference>